<reference evidence="2 3" key="1">
    <citation type="journal article" date="2014" name="Genome Announc.">
        <title>Draft Genome Sequence of Brevibacillus panacihumi Strain W25, a Halotolerant Hydrocarbon-Degrading Bacterium.</title>
        <authorList>
            <person name="Wang X."/>
            <person name="Jin D."/>
            <person name="Zhou L."/>
            <person name="Wu L."/>
            <person name="An W."/>
            <person name="Chen Y."/>
            <person name="Zhao L."/>
        </authorList>
    </citation>
    <scope>NUCLEOTIDE SEQUENCE [LARGE SCALE GENOMIC DNA]</scope>
    <source>
        <strain evidence="2 3">W25</strain>
    </source>
</reference>
<gene>
    <name evidence="2" type="ORF">T458_25145</name>
</gene>
<dbReference type="Pfam" id="PF05787">
    <property type="entry name" value="PhoX"/>
    <property type="match status" value="1"/>
</dbReference>
<dbReference type="SUPFAM" id="SSF101898">
    <property type="entry name" value="NHL repeat"/>
    <property type="match status" value="1"/>
</dbReference>
<accession>V6LZW4</accession>
<evidence type="ECO:0000313" key="2">
    <source>
        <dbReference type="EMBL" id="EST51677.1"/>
    </source>
</evidence>
<dbReference type="STRING" id="1408254.T458_25145"/>
<evidence type="ECO:0008006" key="4">
    <source>
        <dbReference type="Google" id="ProtNLM"/>
    </source>
</evidence>
<keyword evidence="3" id="KW-1185">Reference proteome</keyword>
<proteinExistence type="predicted"/>
<dbReference type="eggNOG" id="COG3211">
    <property type="taxonomic scope" value="Bacteria"/>
</dbReference>
<dbReference type="Gene3D" id="2.120.10.30">
    <property type="entry name" value="TolB, C-terminal domain"/>
    <property type="match status" value="1"/>
</dbReference>
<dbReference type="InterPro" id="IPR011042">
    <property type="entry name" value="6-blade_b-propeller_TolB-like"/>
</dbReference>
<dbReference type="InterPro" id="IPR008557">
    <property type="entry name" value="PhoX"/>
</dbReference>
<sequence length="545" mass="59007">MDVNRRQFLTYLGAGTAALASLATGIPALAAGPLSGRTADHLFGLETKASHFNPKFSPIQPTTKDDVVLPKGYTYDVIASYGDVINPAGDTFGFNNDFTCFLPIEGNPEHGLLWVNHEYLGELEYYVNGYDYLGADAEDNKRTPEQIQKYLYALGGSVIEIKKQNGKWKLVSDSTYGRRVSGLTKHVLTGPAASIAKEVTGTFANCSGGVTLWNTILSCEENYMDVVGDCKLEDARHYGWVVEVDPFDPKSTPKKHTALGRFSHENTAMVLASTGQLVVYMGDDARDQYVYKYVSKGKYDPKAGKANSRLLEDGTLYVANFGKGTWISLDLATNEALQKAAKDGKPLFASQADVLINCRDAAKAVGATPMDRPEDLEVHPIDGSVFIALTNNSSHGNFYGQIVRLFEKDNQHAGEEFTFEIFATGGPQSGFSAPDNMAFDSAGNLWVVTDISSSSTNTGIYQSFGNNGVFFIPTAGENKGVAVQFASGPVGSEMTGPWFTPDEKTLFLAVQHPGENLKTYDKPTSHWPKGGSHVALPSVIAINGF</sequence>
<protein>
    <recommendedName>
        <fullName evidence="4">Phosphatase</fullName>
    </recommendedName>
</protein>
<evidence type="ECO:0000256" key="1">
    <source>
        <dbReference type="SAM" id="SignalP"/>
    </source>
</evidence>
<dbReference type="OrthoDB" id="9801383at2"/>
<dbReference type="PATRIC" id="fig|1408254.3.peg.4919"/>
<organism evidence="2 3">
    <name type="scientific">Brevibacillus panacihumi W25</name>
    <dbReference type="NCBI Taxonomy" id="1408254"/>
    <lineage>
        <taxon>Bacteria</taxon>
        <taxon>Bacillati</taxon>
        <taxon>Bacillota</taxon>
        <taxon>Bacilli</taxon>
        <taxon>Bacillales</taxon>
        <taxon>Paenibacillaceae</taxon>
        <taxon>Brevibacillus</taxon>
    </lineage>
</organism>
<dbReference type="AlphaFoldDB" id="V6LZW4"/>
<dbReference type="PANTHER" id="PTHR35399:SF2">
    <property type="entry name" value="DUF839 DOMAIN-CONTAINING PROTEIN"/>
    <property type="match status" value="1"/>
</dbReference>
<dbReference type="PROSITE" id="PS51318">
    <property type="entry name" value="TAT"/>
    <property type="match status" value="1"/>
</dbReference>
<dbReference type="RefSeq" id="WP_023558809.1">
    <property type="nucleotide sequence ID" value="NZ_KI629786.1"/>
</dbReference>
<comment type="caution">
    <text evidence="2">The sequence shown here is derived from an EMBL/GenBank/DDBJ whole genome shotgun (WGS) entry which is preliminary data.</text>
</comment>
<keyword evidence="1" id="KW-0732">Signal</keyword>
<evidence type="ECO:0000313" key="3">
    <source>
        <dbReference type="Proteomes" id="UP000017973"/>
    </source>
</evidence>
<dbReference type="InterPro" id="IPR006311">
    <property type="entry name" value="TAT_signal"/>
</dbReference>
<dbReference type="HOGENOM" id="CLU_018570_1_0_9"/>
<dbReference type="Proteomes" id="UP000017973">
    <property type="component" value="Unassembled WGS sequence"/>
</dbReference>
<feature type="chain" id="PRO_5004749432" description="Phosphatase" evidence="1">
    <location>
        <begin position="31"/>
        <end position="545"/>
    </location>
</feature>
<feature type="signal peptide" evidence="1">
    <location>
        <begin position="1"/>
        <end position="30"/>
    </location>
</feature>
<dbReference type="PANTHER" id="PTHR35399">
    <property type="entry name" value="SLR8030 PROTEIN"/>
    <property type="match status" value="1"/>
</dbReference>
<name>V6LZW4_9BACL</name>
<dbReference type="EMBL" id="AYJU01000018">
    <property type="protein sequence ID" value="EST51677.1"/>
    <property type="molecule type" value="Genomic_DNA"/>
</dbReference>